<dbReference type="GO" id="GO:0005634">
    <property type="term" value="C:nucleus"/>
    <property type="evidence" value="ECO:0007669"/>
    <property type="project" value="UniProtKB-SubCell"/>
</dbReference>
<proteinExistence type="predicted"/>
<reference evidence="2 3" key="1">
    <citation type="journal article" date="2019" name="Sci. Rep.">
        <title>Orb-weaving spider Araneus ventricosus genome elucidates the spidroin gene catalogue.</title>
        <authorList>
            <person name="Kono N."/>
            <person name="Nakamura H."/>
            <person name="Ohtoshi R."/>
            <person name="Moran D.A.P."/>
            <person name="Shinohara A."/>
            <person name="Yoshida Y."/>
            <person name="Fujiwara M."/>
            <person name="Mori M."/>
            <person name="Tomita M."/>
            <person name="Arakawa K."/>
        </authorList>
    </citation>
    <scope>NUCLEOTIDE SEQUENCE [LARGE SCALE GENOMIC DNA]</scope>
</reference>
<dbReference type="InterPro" id="IPR009057">
    <property type="entry name" value="Homeodomain-like_sf"/>
</dbReference>
<evidence type="ECO:0008006" key="4">
    <source>
        <dbReference type="Google" id="ProtNLM"/>
    </source>
</evidence>
<evidence type="ECO:0000313" key="2">
    <source>
        <dbReference type="EMBL" id="GBN55793.1"/>
    </source>
</evidence>
<dbReference type="EMBL" id="BGPR01012382">
    <property type="protein sequence ID" value="GBN55793.1"/>
    <property type="molecule type" value="Genomic_DNA"/>
</dbReference>
<protein>
    <recommendedName>
        <fullName evidence="4">Transposase Tc1-like domain-containing protein</fullName>
    </recommendedName>
</protein>
<evidence type="ECO:0000256" key="1">
    <source>
        <dbReference type="ARBA" id="ARBA00004123"/>
    </source>
</evidence>
<dbReference type="Proteomes" id="UP000499080">
    <property type="component" value="Unassembled WGS sequence"/>
</dbReference>
<comment type="caution">
    <text evidence="2">The sequence shown here is derived from an EMBL/GenBank/DDBJ whole genome shotgun (WGS) entry which is preliminary data.</text>
</comment>
<organism evidence="2 3">
    <name type="scientific">Araneus ventricosus</name>
    <name type="common">Orbweaver spider</name>
    <name type="synonym">Epeira ventricosa</name>
    <dbReference type="NCBI Taxonomy" id="182803"/>
    <lineage>
        <taxon>Eukaryota</taxon>
        <taxon>Metazoa</taxon>
        <taxon>Ecdysozoa</taxon>
        <taxon>Arthropoda</taxon>
        <taxon>Chelicerata</taxon>
        <taxon>Arachnida</taxon>
        <taxon>Araneae</taxon>
        <taxon>Araneomorphae</taxon>
        <taxon>Entelegynae</taxon>
        <taxon>Araneoidea</taxon>
        <taxon>Araneidae</taxon>
        <taxon>Araneus</taxon>
    </lineage>
</organism>
<comment type="subcellular location">
    <subcellularLocation>
        <location evidence="1">Nucleus</location>
    </subcellularLocation>
</comment>
<name>A0A4Y2PY38_ARAVE</name>
<gene>
    <name evidence="2" type="ORF">AVEN_177553_1</name>
</gene>
<dbReference type="AlphaFoldDB" id="A0A4Y2PY38"/>
<accession>A0A4Y2PY38</accession>
<evidence type="ECO:0000313" key="3">
    <source>
        <dbReference type="Proteomes" id="UP000499080"/>
    </source>
</evidence>
<dbReference type="SUPFAM" id="SSF46689">
    <property type="entry name" value="Homeodomain-like"/>
    <property type="match status" value="1"/>
</dbReference>
<keyword evidence="3" id="KW-1185">Reference proteome</keyword>
<sequence length="135" mass="15701">MLQFASNDISTESEIAKAKIMSRRNHLHDDMRWRAVGMLQASARQSVVARELNVYRSVIHRLWNHYKRDQNASRRRGTGCRRITTTADDRYLLQCARHRRALTPDSWRRSSLLLQEGPYPAKTVSHRLNEGGPFA</sequence>
<dbReference type="OrthoDB" id="6086860at2759"/>